<keyword evidence="2" id="KW-1015">Disulfide bond</keyword>
<reference evidence="6" key="1">
    <citation type="submission" date="2018-05" db="EMBL/GenBank/DDBJ databases">
        <authorList>
            <person name="Lanie J.A."/>
            <person name="Ng W.-L."/>
            <person name="Kazmierczak K.M."/>
            <person name="Andrzejewski T.M."/>
            <person name="Davidsen T.M."/>
            <person name="Wayne K.J."/>
            <person name="Tettelin H."/>
            <person name="Glass J.I."/>
            <person name="Rusch D."/>
            <person name="Podicherti R."/>
            <person name="Tsui H.-C.T."/>
            <person name="Winkler M.E."/>
        </authorList>
    </citation>
    <scope>NUCLEOTIDE SEQUENCE</scope>
</reference>
<dbReference type="SUPFAM" id="SSF49899">
    <property type="entry name" value="Concanavalin A-like lectins/glucanases"/>
    <property type="match status" value="1"/>
</dbReference>
<accession>A0A382DUN4</accession>
<evidence type="ECO:0000259" key="5">
    <source>
        <dbReference type="SMART" id="SM00560"/>
    </source>
</evidence>
<dbReference type="InterPro" id="IPR013320">
    <property type="entry name" value="ConA-like_dom_sf"/>
</dbReference>
<feature type="non-terminal residue" evidence="6">
    <location>
        <position position="1"/>
    </location>
</feature>
<dbReference type="EMBL" id="UINC01041233">
    <property type="protein sequence ID" value="SVB42216.1"/>
    <property type="molecule type" value="Genomic_DNA"/>
</dbReference>
<feature type="transmembrane region" description="Helical" evidence="4">
    <location>
        <begin position="44"/>
        <end position="69"/>
    </location>
</feature>
<feature type="non-terminal residue" evidence="6">
    <location>
        <position position="585"/>
    </location>
</feature>
<dbReference type="InterPro" id="IPR006558">
    <property type="entry name" value="LamG-like"/>
</dbReference>
<organism evidence="6">
    <name type="scientific">marine metagenome</name>
    <dbReference type="NCBI Taxonomy" id="408172"/>
    <lineage>
        <taxon>unclassified sequences</taxon>
        <taxon>metagenomes</taxon>
        <taxon>ecological metagenomes</taxon>
    </lineage>
</organism>
<evidence type="ECO:0000256" key="3">
    <source>
        <dbReference type="SAM" id="MobiDB-lite"/>
    </source>
</evidence>
<protein>
    <recommendedName>
        <fullName evidence="5">LamG-like jellyroll fold domain-containing protein</fullName>
    </recommendedName>
</protein>
<evidence type="ECO:0000256" key="4">
    <source>
        <dbReference type="SAM" id="Phobius"/>
    </source>
</evidence>
<dbReference type="Pfam" id="PF13385">
    <property type="entry name" value="Laminin_G_3"/>
    <property type="match status" value="1"/>
</dbReference>
<feature type="region of interest" description="Disordered" evidence="3">
    <location>
        <begin position="116"/>
        <end position="167"/>
    </location>
</feature>
<dbReference type="Gene3D" id="2.60.120.200">
    <property type="match status" value="1"/>
</dbReference>
<name>A0A382DUN4_9ZZZZ</name>
<evidence type="ECO:0000313" key="6">
    <source>
        <dbReference type="EMBL" id="SVB42216.1"/>
    </source>
</evidence>
<feature type="transmembrane region" description="Helical" evidence="4">
    <location>
        <begin position="12"/>
        <end position="32"/>
    </location>
</feature>
<evidence type="ECO:0000256" key="1">
    <source>
        <dbReference type="ARBA" id="ARBA00022729"/>
    </source>
</evidence>
<gene>
    <name evidence="6" type="ORF">METZ01_LOCUS195070</name>
</gene>
<feature type="domain" description="LamG-like jellyroll fold" evidence="5">
    <location>
        <begin position="386"/>
        <end position="531"/>
    </location>
</feature>
<keyword evidence="4" id="KW-1133">Transmembrane helix</keyword>
<dbReference type="AlphaFoldDB" id="A0A382DUN4"/>
<keyword evidence="1" id="KW-0732">Signal</keyword>
<proteinExistence type="predicted"/>
<evidence type="ECO:0000256" key="2">
    <source>
        <dbReference type="ARBA" id="ARBA00023157"/>
    </source>
</evidence>
<keyword evidence="4" id="KW-0812">Transmembrane</keyword>
<dbReference type="SMART" id="SM00560">
    <property type="entry name" value="LamGL"/>
    <property type="match status" value="1"/>
</dbReference>
<feature type="compositionally biased region" description="Polar residues" evidence="3">
    <location>
        <begin position="132"/>
        <end position="167"/>
    </location>
</feature>
<sequence length="585" mass="64374">EIKLPTLDSTEIALVVTFPFAIYVLLIAEGVVRPPKPAKIPQSASFYCIFVFYVFTTFSTPFAIGNSYWGTAFAEMDNSTDNSTDITDITNPEYVSTNLIIDLESAASPIQNATLTETDNVADSDGPKHYTVSVSEGLSVGDGSSNESQEINEPAVSQTSSPSANSTNTHLLESISFFDYVTHDQQTTVSSATTNTQISESISFFDYATHDQQTTVSSAITNTQLSESISFFDYATHESFIISEGIINLSEQIEFSDSTDGLSGIPHVKISEHITFETELETIHYTPLRETVKIQEDLSIDAQVSINGISEITISEYVQFSEKIAIKAPTVVILESIQFSESLQNQLVLVPLEDIPYLELLPQDSVLILNGTTNVVADQNIANTTSTLTISAWINPEFNAGSPQYTIVSKEYSFDLYLTNILEPARTTGFSVFDGAQWKTVSGSTALDERWHHVVASVDGSNIALYVDGLLEGEIKLEDGITIQQSQITSDDSDIIIGAYVNTVNEAPTSKNKFTGTITSANIYSRALTAEQVYQKYQMDMQEFYKSVSLYETVQVNGDVYNESPLYVMLDEILVLYEFTSEDVN</sequence>
<keyword evidence="4" id="KW-0472">Membrane</keyword>